<keyword evidence="2" id="KW-1185">Reference proteome</keyword>
<dbReference type="EMBL" id="ABOX02000041">
    <property type="protein sequence ID" value="EEF58568.1"/>
    <property type="molecule type" value="Genomic_DNA"/>
</dbReference>
<accession>B9XNM8</accession>
<gene>
    <name evidence="1" type="ORF">Cflav_PD1758</name>
</gene>
<organism evidence="1 2">
    <name type="scientific">Pedosphaera parvula (strain Ellin514)</name>
    <dbReference type="NCBI Taxonomy" id="320771"/>
    <lineage>
        <taxon>Bacteria</taxon>
        <taxon>Pseudomonadati</taxon>
        <taxon>Verrucomicrobiota</taxon>
        <taxon>Pedosphaerae</taxon>
        <taxon>Pedosphaerales</taxon>
        <taxon>Pedosphaeraceae</taxon>
        <taxon>Pedosphaera</taxon>
    </lineage>
</organism>
<protein>
    <submittedName>
        <fullName evidence="1">Uncharacterized protein</fullName>
    </submittedName>
</protein>
<reference evidence="1 2" key="1">
    <citation type="journal article" date="2011" name="J. Bacteriol.">
        <title>Genome sequence of 'Pedosphaera parvula' Ellin514, an aerobic Verrucomicrobial isolate from pasture soil.</title>
        <authorList>
            <person name="Kant R."/>
            <person name="van Passel M.W."/>
            <person name="Sangwan P."/>
            <person name="Palva A."/>
            <person name="Lucas S."/>
            <person name="Copeland A."/>
            <person name="Lapidus A."/>
            <person name="Glavina Del Rio T."/>
            <person name="Dalin E."/>
            <person name="Tice H."/>
            <person name="Bruce D."/>
            <person name="Goodwin L."/>
            <person name="Pitluck S."/>
            <person name="Chertkov O."/>
            <person name="Larimer F.W."/>
            <person name="Land M.L."/>
            <person name="Hauser L."/>
            <person name="Brettin T.S."/>
            <person name="Detter J.C."/>
            <person name="Han S."/>
            <person name="de Vos W.M."/>
            <person name="Janssen P.H."/>
            <person name="Smidt H."/>
        </authorList>
    </citation>
    <scope>NUCLEOTIDE SEQUENCE [LARGE SCALE GENOMIC DNA]</scope>
    <source>
        <strain evidence="1 2">Ellin514</strain>
    </source>
</reference>
<evidence type="ECO:0000313" key="1">
    <source>
        <dbReference type="EMBL" id="EEF58568.1"/>
    </source>
</evidence>
<dbReference type="RefSeq" id="WP_007417415.1">
    <property type="nucleotide sequence ID" value="NZ_ABOX02000041.1"/>
</dbReference>
<proteinExistence type="predicted"/>
<dbReference type="Proteomes" id="UP000003688">
    <property type="component" value="Unassembled WGS sequence"/>
</dbReference>
<dbReference type="AlphaFoldDB" id="B9XNM8"/>
<evidence type="ECO:0000313" key="2">
    <source>
        <dbReference type="Proteomes" id="UP000003688"/>
    </source>
</evidence>
<name>B9XNM8_PEDPL</name>
<dbReference type="STRING" id="320771.Cflav_PD1758"/>
<comment type="caution">
    <text evidence="1">The sequence shown here is derived from an EMBL/GenBank/DDBJ whole genome shotgun (WGS) entry which is preliminary data.</text>
</comment>
<sequence length="83" mass="9514">MQTPKKSIKKHVWITQSEEKARLGFCAGTHSWIVLLLFTYRGERAMPEQMVVSSGKVSICSRLLRKASSYEIKPPPFARVVRH</sequence>